<accession>A0A1R0ZMB0</accession>
<gene>
    <name evidence="10" type="ORF">BSK65_06125</name>
</gene>
<dbReference type="OrthoDB" id="9795222at2"/>
<dbReference type="Gene3D" id="2.160.20.10">
    <property type="entry name" value="Single-stranded right-handed beta-helix, Pectin lyase-like"/>
    <property type="match status" value="1"/>
</dbReference>
<evidence type="ECO:0000256" key="1">
    <source>
        <dbReference type="ARBA" id="ARBA00008834"/>
    </source>
</evidence>
<dbReference type="SUPFAM" id="SSF51126">
    <property type="entry name" value="Pectin lyase-like"/>
    <property type="match status" value="1"/>
</dbReference>
<keyword evidence="7" id="KW-0624">Polysaccharide degradation</keyword>
<dbReference type="PANTHER" id="PTHR31736">
    <property type="match status" value="1"/>
</dbReference>
<dbReference type="InterPro" id="IPR000743">
    <property type="entry name" value="Glyco_hydro_28"/>
</dbReference>
<dbReference type="GO" id="GO:0000272">
    <property type="term" value="P:polysaccharide catabolic process"/>
    <property type="evidence" value="ECO:0007669"/>
    <property type="project" value="UniProtKB-KW"/>
</dbReference>
<dbReference type="GO" id="GO:0004650">
    <property type="term" value="F:polygalacturonase activity"/>
    <property type="evidence" value="ECO:0007669"/>
    <property type="project" value="InterPro"/>
</dbReference>
<keyword evidence="4" id="KW-0325">Glycoprotein</keyword>
<evidence type="ECO:0000256" key="6">
    <source>
        <dbReference type="ARBA" id="ARBA00023295"/>
    </source>
</evidence>
<dbReference type="Proteomes" id="UP000187425">
    <property type="component" value="Unassembled WGS sequence"/>
</dbReference>
<reference evidence="10 11" key="1">
    <citation type="submission" date="2016-11" db="EMBL/GenBank/DDBJ databases">
        <title>Paenibacillus species isolates.</title>
        <authorList>
            <person name="Beno S.M."/>
        </authorList>
    </citation>
    <scope>NUCLEOTIDE SEQUENCE [LARGE SCALE GENOMIC DNA]</scope>
    <source>
        <strain evidence="10 11">FSL H7-0443</strain>
    </source>
</reference>
<comment type="caution">
    <text evidence="10">The sequence shown here is derived from an EMBL/GenBank/DDBJ whole genome shotgun (WGS) entry which is preliminary data.</text>
</comment>
<dbReference type="InterPro" id="IPR011050">
    <property type="entry name" value="Pectin_lyase_fold/virulence"/>
</dbReference>
<name>A0A1R0ZMB0_9BACL</name>
<keyword evidence="3 9" id="KW-0378">Hydrolase</keyword>
<sequence>METAFRIFEVPSQIKPIKNRLDFMRRGADAYNAYTDSLALSLDWDVHVQGQKVPVYAVPVTSGGPHSFCTIELLGDDVVIDLCMTFQGKLHSATVFSQEQGVTYRVEENQVHCSVVGACHLLVEVNGRVHTPLSIFVMPPENRIPDLASPHVLYFGPGVHEVSYLELCDHQTVYIAGGAILRAVPPQNDEVPILGVDWAGKPNFNDFIFAKGKQGIRILGRGIIDTSALDWHARRTMCFTDCEDVIVDGPILVGAAHWTVEAFHCKNVLFEHLSLFGYRENSDGIDIVSSQHVRVRHCFVRTGDDAICVKAMLPAPILGGDDIVVEYCEVWNDKVRGLGIAGESKSDIRNVTFRHCTVFHSFARWAYELGALCIALCDSGTISDILFEDITIHQEDSSVVNCILMRDRWSTDNDAGQIKRVCFRNIRIPSNAPVRLWGYDEEHRVEDILFDHIYTPDGIAHTSDTLWLETNPYVNNIHIKERKDHHGSF</sequence>
<evidence type="ECO:0000313" key="11">
    <source>
        <dbReference type="Proteomes" id="UP000187425"/>
    </source>
</evidence>
<dbReference type="PANTHER" id="PTHR31736:SF9">
    <property type="entry name" value="ENDO-XYLOGALACTURONAN HYDROLASE A-RELATED"/>
    <property type="match status" value="1"/>
</dbReference>
<evidence type="ECO:0000256" key="9">
    <source>
        <dbReference type="RuleBase" id="RU361169"/>
    </source>
</evidence>
<keyword evidence="6 9" id="KW-0326">Glycosidase</keyword>
<evidence type="ECO:0000256" key="8">
    <source>
        <dbReference type="ARBA" id="ARBA00037278"/>
    </source>
</evidence>
<evidence type="ECO:0000256" key="7">
    <source>
        <dbReference type="ARBA" id="ARBA00023326"/>
    </source>
</evidence>
<dbReference type="RefSeq" id="WP_076283697.1">
    <property type="nucleotide sequence ID" value="NZ_MPTW01000002.1"/>
</dbReference>
<keyword evidence="5" id="KW-0119">Carbohydrate metabolism</keyword>
<evidence type="ECO:0000256" key="5">
    <source>
        <dbReference type="ARBA" id="ARBA00023277"/>
    </source>
</evidence>
<keyword evidence="2" id="KW-0677">Repeat</keyword>
<dbReference type="AlphaFoldDB" id="A0A1R0ZMB0"/>
<comment type="function">
    <text evidence="8">Pectinolytic enzyme involved in the degradation of xylogalacturonan (xga), a galacturonan backbone heavily substituted with xylose, and which is one important component of the hairy regions of pectin. Activity requires a galacturonic acid backbone substituted with xylose.</text>
</comment>
<organism evidence="10 11">
    <name type="scientific">Paenibacillus odorifer</name>
    <dbReference type="NCBI Taxonomy" id="189426"/>
    <lineage>
        <taxon>Bacteria</taxon>
        <taxon>Bacillati</taxon>
        <taxon>Bacillota</taxon>
        <taxon>Bacilli</taxon>
        <taxon>Bacillales</taxon>
        <taxon>Paenibacillaceae</taxon>
        <taxon>Paenibacillus</taxon>
    </lineage>
</organism>
<evidence type="ECO:0000256" key="2">
    <source>
        <dbReference type="ARBA" id="ARBA00022737"/>
    </source>
</evidence>
<proteinExistence type="inferred from homology"/>
<evidence type="ECO:0000313" key="10">
    <source>
        <dbReference type="EMBL" id="OME73352.1"/>
    </source>
</evidence>
<protein>
    <submittedName>
        <fullName evidence="10">Uncharacterized protein</fullName>
    </submittedName>
</protein>
<evidence type="ECO:0000256" key="4">
    <source>
        <dbReference type="ARBA" id="ARBA00023180"/>
    </source>
</evidence>
<comment type="similarity">
    <text evidence="1 9">Belongs to the glycosyl hydrolase 28 family.</text>
</comment>
<evidence type="ECO:0000256" key="3">
    <source>
        <dbReference type="ARBA" id="ARBA00022801"/>
    </source>
</evidence>
<dbReference type="Pfam" id="PF00295">
    <property type="entry name" value="Glyco_hydro_28"/>
    <property type="match status" value="1"/>
</dbReference>
<dbReference type="EMBL" id="MPTW01000002">
    <property type="protein sequence ID" value="OME73352.1"/>
    <property type="molecule type" value="Genomic_DNA"/>
</dbReference>
<dbReference type="InterPro" id="IPR012334">
    <property type="entry name" value="Pectin_lyas_fold"/>
</dbReference>